<dbReference type="GO" id="GO:0016787">
    <property type="term" value="F:hydrolase activity"/>
    <property type="evidence" value="ECO:0007669"/>
    <property type="project" value="UniProtKB-KW"/>
</dbReference>
<dbReference type="EMBL" id="KV425555">
    <property type="protein sequence ID" value="KZT28969.1"/>
    <property type="molecule type" value="Genomic_DNA"/>
</dbReference>
<dbReference type="InParanoid" id="A0A165V0G3"/>
<gene>
    <name evidence="1" type="ORF">NEOLEDRAFT_1128461</name>
</gene>
<evidence type="ECO:0000313" key="1">
    <source>
        <dbReference type="EMBL" id="KZT28969.1"/>
    </source>
</evidence>
<dbReference type="AlphaFoldDB" id="A0A165V0G3"/>
<evidence type="ECO:0000313" key="2">
    <source>
        <dbReference type="Proteomes" id="UP000076761"/>
    </source>
</evidence>
<reference evidence="1 2" key="1">
    <citation type="journal article" date="2016" name="Mol. Biol. Evol.">
        <title>Comparative Genomics of Early-Diverging Mushroom-Forming Fungi Provides Insights into the Origins of Lignocellulose Decay Capabilities.</title>
        <authorList>
            <person name="Nagy L.G."/>
            <person name="Riley R."/>
            <person name="Tritt A."/>
            <person name="Adam C."/>
            <person name="Daum C."/>
            <person name="Floudas D."/>
            <person name="Sun H."/>
            <person name="Yadav J.S."/>
            <person name="Pangilinan J."/>
            <person name="Larsson K.H."/>
            <person name="Matsuura K."/>
            <person name="Barry K."/>
            <person name="Labutti K."/>
            <person name="Kuo R."/>
            <person name="Ohm R.A."/>
            <person name="Bhattacharya S.S."/>
            <person name="Shirouzu T."/>
            <person name="Yoshinaga Y."/>
            <person name="Martin F.M."/>
            <person name="Grigoriev I.V."/>
            <person name="Hibbett D.S."/>
        </authorList>
    </citation>
    <scope>NUCLEOTIDE SEQUENCE [LARGE SCALE GENOMIC DNA]</scope>
    <source>
        <strain evidence="1 2">HHB14362 ss-1</strain>
    </source>
</reference>
<protein>
    <submittedName>
        <fullName evidence="1">Glycoside hydrolase family 43 protein</fullName>
    </submittedName>
</protein>
<keyword evidence="2" id="KW-1185">Reference proteome</keyword>
<sequence>MFSLGIIVSVFARQDAQGPIVLTSLRNIFQYNWDAKCCCGDFFPLSFTAGRPFFLVYDPNMIRRQSDGRYFLFTTHDQTDILIAERIQG</sequence>
<dbReference type="Proteomes" id="UP000076761">
    <property type="component" value="Unassembled WGS sequence"/>
</dbReference>
<organism evidence="1 2">
    <name type="scientific">Neolentinus lepideus HHB14362 ss-1</name>
    <dbReference type="NCBI Taxonomy" id="1314782"/>
    <lineage>
        <taxon>Eukaryota</taxon>
        <taxon>Fungi</taxon>
        <taxon>Dikarya</taxon>
        <taxon>Basidiomycota</taxon>
        <taxon>Agaricomycotina</taxon>
        <taxon>Agaricomycetes</taxon>
        <taxon>Gloeophyllales</taxon>
        <taxon>Gloeophyllaceae</taxon>
        <taxon>Neolentinus</taxon>
    </lineage>
</organism>
<proteinExistence type="predicted"/>
<name>A0A165V0G3_9AGAM</name>
<keyword evidence="1" id="KW-0378">Hydrolase</keyword>
<accession>A0A165V0G3</accession>